<dbReference type="InterPro" id="IPR045078">
    <property type="entry name" value="TST/MPST-like"/>
</dbReference>
<dbReference type="PANTHER" id="PTHR11364:SF27">
    <property type="entry name" value="SULFURTRANSFERASE"/>
    <property type="match status" value="1"/>
</dbReference>
<dbReference type="GO" id="GO:0004792">
    <property type="term" value="F:thiosulfate-cyanide sulfurtransferase activity"/>
    <property type="evidence" value="ECO:0007669"/>
    <property type="project" value="InterPro"/>
</dbReference>
<evidence type="ECO:0000259" key="4">
    <source>
        <dbReference type="PROSITE" id="PS50206"/>
    </source>
</evidence>
<proteinExistence type="predicted"/>
<reference evidence="5 6" key="1">
    <citation type="journal article" date="2024" name="Nat. Commun.">
        <title>Phylogenomics reveals the evolutionary origins of lichenization in chlorophyte algae.</title>
        <authorList>
            <person name="Puginier C."/>
            <person name="Libourel C."/>
            <person name="Otte J."/>
            <person name="Skaloud P."/>
            <person name="Haon M."/>
            <person name="Grisel S."/>
            <person name="Petersen M."/>
            <person name="Berrin J.G."/>
            <person name="Delaux P.M."/>
            <person name="Dal Grande F."/>
            <person name="Keller J."/>
        </authorList>
    </citation>
    <scope>NUCLEOTIDE SEQUENCE [LARGE SCALE GENOMIC DNA]</scope>
    <source>
        <strain evidence="5 6">SAG 245.80</strain>
    </source>
</reference>
<keyword evidence="6" id="KW-1185">Reference proteome</keyword>
<dbReference type="InterPro" id="IPR001763">
    <property type="entry name" value="Rhodanese-like_dom"/>
</dbReference>
<evidence type="ECO:0000256" key="2">
    <source>
        <dbReference type="ARBA" id="ARBA00022737"/>
    </source>
</evidence>
<evidence type="ECO:0000313" key="5">
    <source>
        <dbReference type="EMBL" id="KAK9837484.1"/>
    </source>
</evidence>
<evidence type="ECO:0000256" key="3">
    <source>
        <dbReference type="RuleBase" id="RU000507"/>
    </source>
</evidence>
<dbReference type="PROSITE" id="PS50206">
    <property type="entry name" value="RHODANESE_3"/>
    <property type="match status" value="2"/>
</dbReference>
<dbReference type="InterPro" id="IPR036873">
    <property type="entry name" value="Rhodanese-like_dom_sf"/>
</dbReference>
<keyword evidence="1 3" id="KW-0808">Transferase</keyword>
<dbReference type="AlphaFoldDB" id="A0AAW1RUT2"/>
<comment type="caution">
    <text evidence="5">The sequence shown here is derived from an EMBL/GenBank/DDBJ whole genome shotgun (WGS) entry which is preliminary data.</text>
</comment>
<dbReference type="Proteomes" id="UP001445335">
    <property type="component" value="Unassembled WGS sequence"/>
</dbReference>
<accession>A0AAW1RUT2</accession>
<dbReference type="Gene3D" id="3.40.250.10">
    <property type="entry name" value="Rhodanese-like domain"/>
    <property type="match status" value="2"/>
</dbReference>
<dbReference type="CDD" id="cd01449">
    <property type="entry name" value="TST_Repeat_2"/>
    <property type="match status" value="1"/>
</dbReference>
<dbReference type="InterPro" id="IPR001307">
    <property type="entry name" value="Thiosulphate_STrfase_CS"/>
</dbReference>
<dbReference type="FunFam" id="3.40.250.10:FF:000001">
    <property type="entry name" value="Sulfurtransferase"/>
    <property type="match status" value="1"/>
</dbReference>
<protein>
    <recommendedName>
        <fullName evidence="3">Sulfurtransferase</fullName>
    </recommendedName>
</protein>
<dbReference type="PROSITE" id="PS00683">
    <property type="entry name" value="RHODANESE_2"/>
    <property type="match status" value="1"/>
</dbReference>
<dbReference type="EMBL" id="JALJOU010000021">
    <property type="protein sequence ID" value="KAK9837484.1"/>
    <property type="molecule type" value="Genomic_DNA"/>
</dbReference>
<dbReference type="CDD" id="cd01448">
    <property type="entry name" value="TST_Repeat_1"/>
    <property type="match status" value="1"/>
</dbReference>
<gene>
    <name evidence="5" type="ORF">WJX81_005947</name>
</gene>
<sequence length="325" mass="34174">MQQGNCLPTKLLSRQVRTRSAAAAAMDLPALVEPAWLRDRLDSSDMRVLDCTWYLPGTDKNPYEEFLASRIPGSRYFDLDKISMPDTGLPHMLPSPAAFGAAADALDISNSSAVVVYDRSGCFSAPRVWWTFRAFGHDRVAVLNGGLPAWLAEGLPLDEAPADEAALAAPVQAARSPPANPCFRAHLQEDLVRGLEEMRKLAAAAANGGGGEQVVDARPAARFAGTAAEPRAGVRSGHIPGSRSVPASEVVEGGRLRPANELATIFKAAGVDPGRPAVCSCGSGVTAAILALALHQLSPGNQVAVYDGSWSEWGSLPDTPVDTAD</sequence>
<dbReference type="SMART" id="SM00450">
    <property type="entry name" value="RHOD"/>
    <property type="match status" value="2"/>
</dbReference>
<keyword evidence="2" id="KW-0677">Repeat</keyword>
<feature type="domain" description="Rhodanese" evidence="4">
    <location>
        <begin position="208"/>
        <end position="322"/>
    </location>
</feature>
<dbReference type="PANTHER" id="PTHR11364">
    <property type="entry name" value="THIOSULFATE SULFERTANSFERASE"/>
    <property type="match status" value="1"/>
</dbReference>
<organism evidence="5 6">
    <name type="scientific">Elliptochloris bilobata</name>
    <dbReference type="NCBI Taxonomy" id="381761"/>
    <lineage>
        <taxon>Eukaryota</taxon>
        <taxon>Viridiplantae</taxon>
        <taxon>Chlorophyta</taxon>
        <taxon>core chlorophytes</taxon>
        <taxon>Trebouxiophyceae</taxon>
        <taxon>Trebouxiophyceae incertae sedis</taxon>
        <taxon>Elliptochloris clade</taxon>
        <taxon>Elliptochloris</taxon>
    </lineage>
</organism>
<feature type="domain" description="Rhodanese" evidence="4">
    <location>
        <begin position="42"/>
        <end position="159"/>
    </location>
</feature>
<evidence type="ECO:0000313" key="6">
    <source>
        <dbReference type="Proteomes" id="UP001445335"/>
    </source>
</evidence>
<dbReference type="SUPFAM" id="SSF52821">
    <property type="entry name" value="Rhodanese/Cell cycle control phosphatase"/>
    <property type="match status" value="2"/>
</dbReference>
<dbReference type="GO" id="GO:0005739">
    <property type="term" value="C:mitochondrion"/>
    <property type="evidence" value="ECO:0007669"/>
    <property type="project" value="TreeGrafter"/>
</dbReference>
<dbReference type="Pfam" id="PF00581">
    <property type="entry name" value="Rhodanese"/>
    <property type="match status" value="2"/>
</dbReference>
<name>A0AAW1RUT2_9CHLO</name>
<evidence type="ECO:0000256" key="1">
    <source>
        <dbReference type="ARBA" id="ARBA00022679"/>
    </source>
</evidence>